<proteinExistence type="predicted"/>
<protein>
    <submittedName>
        <fullName evidence="1">Uncharacterized protein</fullName>
    </submittedName>
</protein>
<name>A0A5J9W806_9POAL</name>
<keyword evidence="2" id="KW-1185">Reference proteome</keyword>
<dbReference type="AlphaFoldDB" id="A0A5J9W806"/>
<evidence type="ECO:0000313" key="2">
    <source>
        <dbReference type="Proteomes" id="UP000324897"/>
    </source>
</evidence>
<reference evidence="1 2" key="1">
    <citation type="journal article" date="2019" name="Sci. Rep.">
        <title>A high-quality genome of Eragrostis curvula grass provides insights into Poaceae evolution and supports new strategies to enhance forage quality.</title>
        <authorList>
            <person name="Carballo J."/>
            <person name="Santos B.A.C.M."/>
            <person name="Zappacosta D."/>
            <person name="Garbus I."/>
            <person name="Selva J.P."/>
            <person name="Gallo C.A."/>
            <person name="Diaz A."/>
            <person name="Albertini E."/>
            <person name="Caccamo M."/>
            <person name="Echenique V."/>
        </authorList>
    </citation>
    <scope>NUCLEOTIDE SEQUENCE [LARGE SCALE GENOMIC DNA]</scope>
    <source>
        <strain evidence="2">cv. Victoria</strain>
        <tissue evidence="1">Leaf</tissue>
    </source>
</reference>
<organism evidence="1 2">
    <name type="scientific">Eragrostis curvula</name>
    <name type="common">weeping love grass</name>
    <dbReference type="NCBI Taxonomy" id="38414"/>
    <lineage>
        <taxon>Eukaryota</taxon>
        <taxon>Viridiplantae</taxon>
        <taxon>Streptophyta</taxon>
        <taxon>Embryophyta</taxon>
        <taxon>Tracheophyta</taxon>
        <taxon>Spermatophyta</taxon>
        <taxon>Magnoliopsida</taxon>
        <taxon>Liliopsida</taxon>
        <taxon>Poales</taxon>
        <taxon>Poaceae</taxon>
        <taxon>PACMAD clade</taxon>
        <taxon>Chloridoideae</taxon>
        <taxon>Eragrostideae</taxon>
        <taxon>Eragrostidinae</taxon>
        <taxon>Eragrostis</taxon>
    </lineage>
</organism>
<dbReference type="Proteomes" id="UP000324897">
    <property type="component" value="Chromosome 5"/>
</dbReference>
<dbReference type="EMBL" id="RWGY01000004">
    <property type="protein sequence ID" value="TVU44093.1"/>
    <property type="molecule type" value="Genomic_DNA"/>
</dbReference>
<comment type="caution">
    <text evidence="1">The sequence shown here is derived from an EMBL/GenBank/DDBJ whole genome shotgun (WGS) entry which is preliminary data.</text>
</comment>
<evidence type="ECO:0000313" key="1">
    <source>
        <dbReference type="EMBL" id="TVU44093.1"/>
    </source>
</evidence>
<sequence>MSACRSRCRSGCRSRGWCRSWNSSLCCSRKRREVSLLDNRSRAVASALRVTTLLESAIAPATVSAIARALLVSAIVPALLVPLPERS</sequence>
<feature type="non-terminal residue" evidence="1">
    <location>
        <position position="1"/>
    </location>
</feature>
<accession>A0A5J9W806</accession>
<dbReference type="Gramene" id="TVU44093">
    <property type="protein sequence ID" value="TVU44093"/>
    <property type="gene ID" value="EJB05_03525"/>
</dbReference>
<gene>
    <name evidence="1" type="ORF">EJB05_03525</name>
</gene>